<evidence type="ECO:0000256" key="1">
    <source>
        <dbReference type="SAM" id="MobiDB-lite"/>
    </source>
</evidence>
<dbReference type="AlphaFoldDB" id="A0A061RFX6"/>
<evidence type="ECO:0000313" key="2">
    <source>
        <dbReference type="EMBL" id="JAC70868.1"/>
    </source>
</evidence>
<feature type="region of interest" description="Disordered" evidence="1">
    <location>
        <begin position="66"/>
        <end position="94"/>
    </location>
</feature>
<accession>A0A061RFX6</accession>
<feature type="non-terminal residue" evidence="2">
    <location>
        <position position="1"/>
    </location>
</feature>
<protein>
    <submittedName>
        <fullName evidence="2">Uncharacterized protein</fullName>
    </submittedName>
</protein>
<reference evidence="2" key="1">
    <citation type="submission" date="2014-05" db="EMBL/GenBank/DDBJ databases">
        <title>The transcriptome of the halophilic microalga Tetraselmis sp. GSL018 isolated from the Great Salt Lake, Utah.</title>
        <authorList>
            <person name="Jinkerson R.E."/>
            <person name="D'Adamo S."/>
            <person name="Posewitz M.C."/>
        </authorList>
    </citation>
    <scope>NUCLEOTIDE SEQUENCE</scope>
    <source>
        <strain evidence="2">GSL018</strain>
    </source>
</reference>
<proteinExistence type="predicted"/>
<feature type="non-terminal residue" evidence="2">
    <location>
        <position position="94"/>
    </location>
</feature>
<sequence length="94" mass="9857">GDSKVGQERSQVGNRGDPLVMGQEWPCCIHAARPGSRALRPPTGLPPRGTLALAWALLRPLRDPAPFSSLASPGARSHPSTGLIPGRSSGRDMP</sequence>
<organism evidence="2">
    <name type="scientific">Tetraselmis sp. GSL018</name>
    <dbReference type="NCBI Taxonomy" id="582737"/>
    <lineage>
        <taxon>Eukaryota</taxon>
        <taxon>Viridiplantae</taxon>
        <taxon>Chlorophyta</taxon>
        <taxon>core chlorophytes</taxon>
        <taxon>Chlorodendrophyceae</taxon>
        <taxon>Chlorodendrales</taxon>
        <taxon>Chlorodendraceae</taxon>
        <taxon>Tetraselmis</taxon>
    </lineage>
</organism>
<gene>
    <name evidence="2" type="ORF">TSPGSL018_3194</name>
</gene>
<name>A0A061RFX6_9CHLO</name>
<feature type="region of interest" description="Disordered" evidence="1">
    <location>
        <begin position="1"/>
        <end position="20"/>
    </location>
</feature>
<dbReference type="EMBL" id="GBEZ01015282">
    <property type="protein sequence ID" value="JAC70868.1"/>
    <property type="molecule type" value="Transcribed_RNA"/>
</dbReference>